<dbReference type="AlphaFoldDB" id="A0A1F6CK99"/>
<protein>
    <submittedName>
        <fullName evidence="1">Uncharacterized protein</fullName>
    </submittedName>
</protein>
<dbReference type="Proteomes" id="UP000176445">
    <property type="component" value="Unassembled WGS sequence"/>
</dbReference>
<dbReference type="EMBL" id="MFKW01000075">
    <property type="protein sequence ID" value="OGG49391.1"/>
    <property type="molecule type" value="Genomic_DNA"/>
</dbReference>
<proteinExistence type="predicted"/>
<gene>
    <name evidence="1" type="ORF">A2704_04415</name>
</gene>
<sequence length="113" mass="12880">MFESPMHESPEEAFEKKLNADLSTKSEVLDAVKESLVHIMDKYSIPSDLMLNAGNAIKQAFERYSRAASGEDELLQLSNLAHDMLEEKLAEKNMHVPEIMKEFEKDLADRLPE</sequence>
<name>A0A1F6CK99_9BACT</name>
<evidence type="ECO:0000313" key="2">
    <source>
        <dbReference type="Proteomes" id="UP000176445"/>
    </source>
</evidence>
<comment type="caution">
    <text evidence="1">The sequence shown here is derived from an EMBL/GenBank/DDBJ whole genome shotgun (WGS) entry which is preliminary data.</text>
</comment>
<organism evidence="1 2">
    <name type="scientific">Candidatus Kaiserbacteria bacterium RIFCSPHIGHO2_01_FULL_54_36b</name>
    <dbReference type="NCBI Taxonomy" id="1798483"/>
    <lineage>
        <taxon>Bacteria</taxon>
        <taxon>Candidatus Kaiseribacteriota</taxon>
    </lineage>
</organism>
<evidence type="ECO:0000313" key="1">
    <source>
        <dbReference type="EMBL" id="OGG49391.1"/>
    </source>
</evidence>
<accession>A0A1F6CK99</accession>
<reference evidence="1 2" key="1">
    <citation type="journal article" date="2016" name="Nat. Commun.">
        <title>Thousands of microbial genomes shed light on interconnected biogeochemical processes in an aquifer system.</title>
        <authorList>
            <person name="Anantharaman K."/>
            <person name="Brown C.T."/>
            <person name="Hug L.A."/>
            <person name="Sharon I."/>
            <person name="Castelle C.J."/>
            <person name="Probst A.J."/>
            <person name="Thomas B.C."/>
            <person name="Singh A."/>
            <person name="Wilkins M.J."/>
            <person name="Karaoz U."/>
            <person name="Brodie E.L."/>
            <person name="Williams K.H."/>
            <person name="Hubbard S.S."/>
            <person name="Banfield J.F."/>
        </authorList>
    </citation>
    <scope>NUCLEOTIDE SEQUENCE [LARGE SCALE GENOMIC DNA]</scope>
</reference>